<comment type="caution">
    <text evidence="3">The sequence shown here is derived from an EMBL/GenBank/DDBJ whole genome shotgun (WGS) entry which is preliminary data.</text>
</comment>
<keyword evidence="1" id="KW-0175">Coiled coil</keyword>
<gene>
    <name evidence="3" type="ORF">AFM12_08095</name>
</gene>
<reference evidence="3 4" key="1">
    <citation type="submission" date="2015-07" db="EMBL/GenBank/DDBJ databases">
        <title>The draft genome sequence of Leadbetterella sp. JN14-9.</title>
        <authorList>
            <person name="Liu Y."/>
            <person name="Du J."/>
            <person name="Shao Z."/>
        </authorList>
    </citation>
    <scope>NUCLEOTIDE SEQUENCE [LARGE SCALE GENOMIC DNA]</scope>
    <source>
        <strain evidence="3 4">JN14-9</strain>
    </source>
</reference>
<dbReference type="RefSeq" id="WP_055146425.1">
    <property type="nucleotide sequence ID" value="NZ_CAKZPM010000041.1"/>
</dbReference>
<dbReference type="EMBL" id="LGTQ01000006">
    <property type="protein sequence ID" value="KPM48566.1"/>
    <property type="molecule type" value="Genomic_DNA"/>
</dbReference>
<dbReference type="InterPro" id="IPR007139">
    <property type="entry name" value="DUF349"/>
</dbReference>
<dbReference type="AlphaFoldDB" id="A0A0P7BUR5"/>
<proteinExistence type="predicted"/>
<dbReference type="OrthoDB" id="977295at2"/>
<protein>
    <recommendedName>
        <fullName evidence="5">DUF349 domain-containing protein</fullName>
    </recommendedName>
</protein>
<evidence type="ECO:0008006" key="5">
    <source>
        <dbReference type="Google" id="ProtNLM"/>
    </source>
</evidence>
<dbReference type="PATRIC" id="fig|1605367.3.peg.3000"/>
<sequence>MEGVTLENEYAYIKDSKVFLKGYAEMPDRQIGEVKRTEEEAFQYFVDRYDIAVKKVEQLEEDIDNAQNKGSYLTKLIQLRKRLLNFDGIGDFTPLLKKLDIKEAYLNGLIEVNQKNNLRVKNELLEEARKHKDSEDWGDSSDTLQDIRAKWIRTGPVDKKRNDEMEEEFRDILDTFYQRRKTHFDEQNRIIDVNKAKFEELIEKSQALHRRDDLEEAFEDMKSYQREWKDVGPVPPKMLKFLYKNFKRSNSSFYEKYARSKGITVQRRVDPRVESQKRMMAEAELLSQAENEAIFDATTKAKVLLNQWKNIRVPSHVADRNVAERFRAACDKIFELSYLMKVVGRKHPTFNFLDDNQKDMVKYREMENIVRRARNDLQELEESTERDAGQSGDMDRMMFNNLKTQKRKLLMKEIILEELRQKVNS</sequence>
<dbReference type="Proteomes" id="UP000050454">
    <property type="component" value="Unassembled WGS sequence"/>
</dbReference>
<evidence type="ECO:0000313" key="4">
    <source>
        <dbReference type="Proteomes" id="UP000050454"/>
    </source>
</evidence>
<dbReference type="STRING" id="1605367.AFM12_08095"/>
<keyword evidence="4" id="KW-1185">Reference proteome</keyword>
<evidence type="ECO:0000313" key="3">
    <source>
        <dbReference type="EMBL" id="KPM48566.1"/>
    </source>
</evidence>
<evidence type="ECO:0000256" key="2">
    <source>
        <dbReference type="SAM" id="MobiDB-lite"/>
    </source>
</evidence>
<evidence type="ECO:0000256" key="1">
    <source>
        <dbReference type="SAM" id="Coils"/>
    </source>
</evidence>
<dbReference type="Pfam" id="PF03993">
    <property type="entry name" value="DUF349"/>
    <property type="match status" value="2"/>
</dbReference>
<name>A0A0P7BUR5_9BACT</name>
<feature type="region of interest" description="Disordered" evidence="2">
    <location>
        <begin position="375"/>
        <end position="395"/>
    </location>
</feature>
<accession>A0A0P7BUR5</accession>
<organism evidence="3 4">
    <name type="scientific">Jiulongibacter sediminis</name>
    <dbReference type="NCBI Taxonomy" id="1605367"/>
    <lineage>
        <taxon>Bacteria</taxon>
        <taxon>Pseudomonadati</taxon>
        <taxon>Bacteroidota</taxon>
        <taxon>Cytophagia</taxon>
        <taxon>Cytophagales</taxon>
        <taxon>Leadbetterellaceae</taxon>
        <taxon>Jiulongibacter</taxon>
    </lineage>
</organism>
<feature type="coiled-coil region" evidence="1">
    <location>
        <begin position="49"/>
        <end position="76"/>
    </location>
</feature>